<evidence type="ECO:0000313" key="3">
    <source>
        <dbReference type="EMBL" id="PJZ61840.1"/>
    </source>
</evidence>
<comment type="caution">
    <text evidence="2">The sequence shown here is derived from an EMBL/GenBank/DDBJ whole genome shotgun (WGS) entry which is preliminary data.</text>
</comment>
<evidence type="ECO:0000259" key="1">
    <source>
        <dbReference type="Pfam" id="PF00535"/>
    </source>
</evidence>
<name>A0A2M9YPB1_9LEPT</name>
<dbReference type="AlphaFoldDB" id="A0A2M9YPB1"/>
<dbReference type="RefSeq" id="WP_100785488.1">
    <property type="nucleotide sequence ID" value="NZ_NPDU01000025.1"/>
</dbReference>
<dbReference type="Pfam" id="PF00535">
    <property type="entry name" value="Glycos_transf_2"/>
    <property type="match status" value="1"/>
</dbReference>
<dbReference type="GO" id="GO:0016740">
    <property type="term" value="F:transferase activity"/>
    <property type="evidence" value="ECO:0007669"/>
    <property type="project" value="UniProtKB-KW"/>
</dbReference>
<sequence>MAEISIIVRTKNEERWIGHCLRTLYNQDFKDFEIILVDNESTDHTVQVAKRFPITKLVNISKFKPGLAINEGIRASTGKYIVCLSAHCIPKNTNWLSTLRKNFDENEKYAAVYGRQLPLSFTDPVDKRDLLIVFGQDRRVQIKDYFFHNANSMFRRDIWEKYPFDEEVTNIEDRVWGKTITEAGYQIVYDPEASVYHYHGLHQGNSPSRAKGVVSIIEKVDGEIFAELPEFLKPENIYVTAIIPILTDSELKKEEIRLVENAVQQASQCSYIKNIFIVSNNAKIANDLRVGWIDRDKIDKEKESSLDELLQNVLTRLESTDIYPDSILYINYDYLNRPDTIFNELVVDAQYKGCDTIFPGLVDFGHYWVQTADDGYKETDSSLKSRKDRVPQYKAMYGLGCLTSSWVIRSGKMVGGKIGILSVHDFKTSFRFKEVQ</sequence>
<keyword evidence="4" id="KW-1185">Reference proteome</keyword>
<reference evidence="4 5" key="1">
    <citation type="submission" date="2017-07" db="EMBL/GenBank/DDBJ databases">
        <title>Leptospira spp. isolated from tropical soils.</title>
        <authorList>
            <person name="Thibeaux R."/>
            <person name="Iraola G."/>
            <person name="Ferres I."/>
            <person name="Bierque E."/>
            <person name="Girault D."/>
            <person name="Soupe-Gilbert M.-E."/>
            <person name="Picardeau M."/>
            <person name="Goarant C."/>
        </authorList>
    </citation>
    <scope>NUCLEOTIDE SEQUENCE [LARGE SCALE GENOMIC DNA]</scope>
    <source>
        <strain evidence="2 5">FH2-B-C1</strain>
        <strain evidence="3 4">FH2-B-D1</strain>
    </source>
</reference>
<dbReference type="Proteomes" id="UP000232188">
    <property type="component" value="Unassembled WGS sequence"/>
</dbReference>
<evidence type="ECO:0000313" key="5">
    <source>
        <dbReference type="Proteomes" id="UP000232188"/>
    </source>
</evidence>
<gene>
    <name evidence="3" type="ORF">CH376_11375</name>
    <name evidence="2" type="ORF">CH380_09360</name>
</gene>
<dbReference type="InterPro" id="IPR050834">
    <property type="entry name" value="Glycosyltransf_2"/>
</dbReference>
<dbReference type="InterPro" id="IPR001173">
    <property type="entry name" value="Glyco_trans_2-like"/>
</dbReference>
<proteinExistence type="predicted"/>
<dbReference type="EMBL" id="NPDV01000007">
    <property type="protein sequence ID" value="PJZ53396.1"/>
    <property type="molecule type" value="Genomic_DNA"/>
</dbReference>
<dbReference type="InterPro" id="IPR029044">
    <property type="entry name" value="Nucleotide-diphossugar_trans"/>
</dbReference>
<evidence type="ECO:0000313" key="2">
    <source>
        <dbReference type="EMBL" id="PJZ53396.1"/>
    </source>
</evidence>
<dbReference type="PANTHER" id="PTHR43685:SF2">
    <property type="entry name" value="GLYCOSYLTRANSFERASE 2-LIKE DOMAIN-CONTAINING PROTEIN"/>
    <property type="match status" value="1"/>
</dbReference>
<protein>
    <submittedName>
        <fullName evidence="2">Glycosyl transferase family 2</fullName>
    </submittedName>
</protein>
<accession>A0A2M9YPB1</accession>
<feature type="domain" description="Glycosyltransferase 2-like" evidence="1">
    <location>
        <begin position="5"/>
        <end position="161"/>
    </location>
</feature>
<organism evidence="2 5">
    <name type="scientific">Leptospira adleri</name>
    <dbReference type="NCBI Taxonomy" id="2023186"/>
    <lineage>
        <taxon>Bacteria</taxon>
        <taxon>Pseudomonadati</taxon>
        <taxon>Spirochaetota</taxon>
        <taxon>Spirochaetia</taxon>
        <taxon>Leptospirales</taxon>
        <taxon>Leptospiraceae</taxon>
        <taxon>Leptospira</taxon>
    </lineage>
</organism>
<dbReference type="SUPFAM" id="SSF53448">
    <property type="entry name" value="Nucleotide-diphospho-sugar transferases"/>
    <property type="match status" value="1"/>
</dbReference>
<dbReference type="EMBL" id="NPDU01000025">
    <property type="protein sequence ID" value="PJZ61840.1"/>
    <property type="molecule type" value="Genomic_DNA"/>
</dbReference>
<dbReference type="Proteomes" id="UP000232149">
    <property type="component" value="Unassembled WGS sequence"/>
</dbReference>
<keyword evidence="2" id="KW-0808">Transferase</keyword>
<dbReference type="Gene3D" id="3.90.550.10">
    <property type="entry name" value="Spore Coat Polysaccharide Biosynthesis Protein SpsA, Chain A"/>
    <property type="match status" value="2"/>
</dbReference>
<dbReference type="PANTHER" id="PTHR43685">
    <property type="entry name" value="GLYCOSYLTRANSFERASE"/>
    <property type="match status" value="1"/>
</dbReference>
<evidence type="ECO:0000313" key="4">
    <source>
        <dbReference type="Proteomes" id="UP000232149"/>
    </source>
</evidence>
<dbReference type="CDD" id="cd00761">
    <property type="entry name" value="Glyco_tranf_GTA_type"/>
    <property type="match status" value="1"/>
</dbReference>